<dbReference type="EMBL" id="JBFOLK010000004">
    <property type="protein sequence ID" value="KAL2518875.1"/>
    <property type="molecule type" value="Genomic_DNA"/>
</dbReference>
<keyword evidence="3" id="KW-1185">Reference proteome</keyword>
<sequence>MVEGINEDVVLSSAPLTTVPPLDRSSQQAEMSGDREAGSEKQLWEWHRTYRIPDDIEFFVLGPNDRANDLPLECVTLNQAMLATGLRLPFPRIVRKFLCEWRIAPTQLCPNGWRVLIGFLILWDQLGFSRPSAREFNSLYYFKSDGKKSGWWYASVKAKTGGSVVTQTPDSIKNWKKFWFFVRDPWQFSSTDTRPDVNIPVRYHELSKRISMSIEISSTDHFTDLFCSFFLPGYTS</sequence>
<evidence type="ECO:0000313" key="3">
    <source>
        <dbReference type="Proteomes" id="UP001604336"/>
    </source>
</evidence>
<protein>
    <submittedName>
        <fullName evidence="2">Plus3 domain-containing protein</fullName>
    </submittedName>
</protein>
<evidence type="ECO:0000313" key="2">
    <source>
        <dbReference type="EMBL" id="KAL2518875.1"/>
    </source>
</evidence>
<comment type="caution">
    <text evidence="2">The sequence shown here is derived from an EMBL/GenBank/DDBJ whole genome shotgun (WGS) entry which is preliminary data.</text>
</comment>
<feature type="region of interest" description="Disordered" evidence="1">
    <location>
        <begin position="16"/>
        <end position="40"/>
    </location>
</feature>
<reference evidence="3" key="1">
    <citation type="submission" date="2024-07" db="EMBL/GenBank/DDBJ databases">
        <title>Two chromosome-level genome assemblies of Korean endemic species Abeliophyllum distichum and Forsythia ovata (Oleaceae).</title>
        <authorList>
            <person name="Jang H."/>
        </authorList>
    </citation>
    <scope>NUCLEOTIDE SEQUENCE [LARGE SCALE GENOMIC DNA]</scope>
</reference>
<organism evidence="2 3">
    <name type="scientific">Abeliophyllum distichum</name>
    <dbReference type="NCBI Taxonomy" id="126358"/>
    <lineage>
        <taxon>Eukaryota</taxon>
        <taxon>Viridiplantae</taxon>
        <taxon>Streptophyta</taxon>
        <taxon>Embryophyta</taxon>
        <taxon>Tracheophyta</taxon>
        <taxon>Spermatophyta</taxon>
        <taxon>Magnoliopsida</taxon>
        <taxon>eudicotyledons</taxon>
        <taxon>Gunneridae</taxon>
        <taxon>Pentapetalae</taxon>
        <taxon>asterids</taxon>
        <taxon>lamiids</taxon>
        <taxon>Lamiales</taxon>
        <taxon>Oleaceae</taxon>
        <taxon>Forsythieae</taxon>
        <taxon>Abeliophyllum</taxon>
    </lineage>
</organism>
<dbReference type="PANTHER" id="PTHR31099:SF49">
    <property type="entry name" value="MYOSIN HEAVY CHAIN-LIKE PROTEIN"/>
    <property type="match status" value="1"/>
</dbReference>
<dbReference type="AlphaFoldDB" id="A0ABD1U1K5"/>
<gene>
    <name evidence="2" type="ORF">Adt_15122</name>
</gene>
<accession>A0ABD1U1K5</accession>
<name>A0ABD1U1K5_9LAMI</name>
<proteinExistence type="predicted"/>
<evidence type="ECO:0000256" key="1">
    <source>
        <dbReference type="SAM" id="MobiDB-lite"/>
    </source>
</evidence>
<dbReference type="Proteomes" id="UP001604336">
    <property type="component" value="Unassembled WGS sequence"/>
</dbReference>
<dbReference type="PANTHER" id="PTHR31099">
    <property type="entry name" value="OS06G0165300 PROTEIN"/>
    <property type="match status" value="1"/>
</dbReference>